<feature type="domain" description="Pop1 N-terminal" evidence="5">
    <location>
        <begin position="213"/>
        <end position="288"/>
    </location>
</feature>
<dbReference type="Pfam" id="PF06978">
    <property type="entry name" value="POP1_N"/>
    <property type="match status" value="2"/>
</dbReference>
<proteinExistence type="predicted"/>
<dbReference type="HOGENOM" id="CLU_010896_0_0_1"/>
<evidence type="ECO:0000256" key="1">
    <source>
        <dbReference type="ARBA" id="ARBA00004123"/>
    </source>
</evidence>
<keyword evidence="2" id="KW-0819">tRNA processing</keyword>
<dbReference type="InterPro" id="IPR039182">
    <property type="entry name" value="Pop1"/>
</dbReference>
<protein>
    <recommendedName>
        <fullName evidence="10">Pop1 N-terminal domain-containing protein</fullName>
    </recommendedName>
</protein>
<feature type="region of interest" description="Disordered" evidence="4">
    <location>
        <begin position="1"/>
        <end position="111"/>
    </location>
</feature>
<dbReference type="KEGG" id="pfp:PFL1_05468"/>
<dbReference type="InterPro" id="IPR055079">
    <property type="entry name" value="POP1_C"/>
</dbReference>
<dbReference type="GO" id="GO:0001682">
    <property type="term" value="P:tRNA 5'-leader removal"/>
    <property type="evidence" value="ECO:0007669"/>
    <property type="project" value="InterPro"/>
</dbReference>
<dbReference type="PANTHER" id="PTHR22731:SF3">
    <property type="entry name" value="RIBONUCLEASES P_MRP PROTEIN SUBUNIT POP1"/>
    <property type="match status" value="1"/>
</dbReference>
<feature type="region of interest" description="Disordered" evidence="4">
    <location>
        <begin position="394"/>
        <end position="427"/>
    </location>
</feature>
<reference evidence="8 9" key="1">
    <citation type="journal article" date="2013" name="Plant Cell">
        <title>The transition from a phytopathogenic smut ancestor to an anamorphic biocontrol agent deciphered by comparative whole-genome analysis.</title>
        <authorList>
            <person name="Lefebvre F."/>
            <person name="Joly D.L."/>
            <person name="Labbe C."/>
            <person name="Teichmann B."/>
            <person name="Linning R."/>
            <person name="Belzile F."/>
            <person name="Bakkeren G."/>
            <person name="Belanger R.R."/>
        </authorList>
    </citation>
    <scope>NUCLEOTIDE SEQUENCE [LARGE SCALE GENOMIC DNA]</scope>
    <source>
        <strain evidence="8 9">PF-1</strain>
    </source>
</reference>
<dbReference type="EMBL" id="KE361642">
    <property type="protein sequence ID" value="EPQ26833.1"/>
    <property type="molecule type" value="Genomic_DNA"/>
</dbReference>
<feature type="compositionally biased region" description="Low complexity" evidence="4">
    <location>
        <begin position="515"/>
        <end position="531"/>
    </location>
</feature>
<name>A0A061H2Y0_9BASI</name>
<dbReference type="Pfam" id="PF08170">
    <property type="entry name" value="POPLD"/>
    <property type="match status" value="1"/>
</dbReference>
<evidence type="ECO:0000256" key="3">
    <source>
        <dbReference type="ARBA" id="ARBA00023242"/>
    </source>
</evidence>
<accession>A0A061H2Y0</accession>
<evidence type="ECO:0000259" key="6">
    <source>
        <dbReference type="Pfam" id="PF08170"/>
    </source>
</evidence>
<sequence length="1268" mass="135760">MAPEKRPAPGAAGRSSANPNRANAASSSSSQSPSSSSSNAQAPPPNWKKRKFEKAQSARHIQTQMPRSTSSAHPPSASTSASKHHTSSSSASALASAARTANTAQPQPLPPQLDLEAAISSRAFQIRSFQNALRNAKNANTTRAWQLLPRHARRRAASHNLLRLPTRLRPKARSELSASNTLAKTRAQIRSRLPTHGIVRATLRRQKLAQRAAHPNRKWLETHLWHAKRFRMSIDKGKSKESDQGVQTSRWGFVLPETTMMKSHKASWRSALEKVTLHDASYHAVFRLGAERILPPSQTLSAEAEHDAWTLLLTLLDQALDRAGISTAAASPGNDTQASADGAVQVDAILTAQRPSTSASTAAQARAAIAPVRILRLPQRLRFIEPDQQAASLLSRRQAKKKAKTSKDKAMPGDEATSMGLDETENAAPCPGRLTRIIRTEALLVIHPAAALDLRRALKHAGVIMTDEDKATVQLESANVVRLTATQLDSAPDPWVAAGGKDTTASKLKKRKRAQSMAATSSSWSSSSAPASSQDFQEWTVLDRAMQRQRQHGFNIFELVGPDAGKLLASVLKPIERGQPARGSSAGDAHAANSKEAFHALKCQPAVVPTDTSKAKANKGARAPPARPLLPDNTVLAFEVHDPRLSFPPKLVPTKSPEVKQQPIRPAAELASSRLLAYGATAPRFSKGEIDSRRAKLPIPGTRLKPDSRDDIVPVVVIRRRLTTRNPAPPQPPSSTSARDGEGERDSGSGSAGSSGSGVDGYTLILPRGWGMAFFLSLANTHQSGSSKGARVLGQRQIQHQSLEIAALRTEVPAIASSASPDSAGAADGQASSSAVAVDDGAAPARQAFEGLFFPRDWIGTRAYAEIEKEACARRKDEWARRPKGKRVEHVFVDESAVRPLWTTEDASAPAATHALAANDQYQSKSRSESESKVSSQPSAGEVVAALQARLRSDRLGTSRPFPFGGVGVWEWLSANSERLFGAARPGHDPRAGADSGSNSNSITSGGGGEDKPWLLPLTQSECYDVDALTRRVDEAARRGSHVYANALVPVKLSLTRKGTAEELSSVLLPPSYDDQQMWMQHVDVSKHPLSLLCKKPSGSGGAALLDRETVKREVERRLERLQLGRSAPPLPTALGHAKRTVEAQLGATGTAAAAAAAMVVPSEAELDGVHDRCADWNGSVGMVLSGDYALGRGRGFGIAAMTLKAWIEVVKREEQTRTRCDEAATRAGAGSGGGRKKRNPVESRFLVLVRAVGSDVVRPCTAVPIHL</sequence>
<evidence type="ECO:0000256" key="4">
    <source>
        <dbReference type="SAM" id="MobiDB-lite"/>
    </source>
</evidence>
<gene>
    <name evidence="8" type="ORF">PFL1_05468</name>
</gene>
<dbReference type="InterPro" id="IPR012590">
    <property type="entry name" value="POPLD_dom"/>
</dbReference>
<feature type="region of interest" description="Disordered" evidence="4">
    <location>
        <begin position="719"/>
        <end position="758"/>
    </location>
</feature>
<dbReference type="Proteomes" id="UP000053664">
    <property type="component" value="Unassembled WGS sequence"/>
</dbReference>
<evidence type="ECO:0000313" key="9">
    <source>
        <dbReference type="Proteomes" id="UP000053664"/>
    </source>
</evidence>
<evidence type="ECO:0000259" key="5">
    <source>
        <dbReference type="Pfam" id="PF06978"/>
    </source>
</evidence>
<feature type="domain" description="Pop1 N-terminal" evidence="5">
    <location>
        <begin position="119"/>
        <end position="208"/>
    </location>
</feature>
<dbReference type="InterPro" id="IPR009723">
    <property type="entry name" value="Pop1_N"/>
</dbReference>
<dbReference type="RefSeq" id="XP_007881195.1">
    <property type="nucleotide sequence ID" value="XM_007883004.1"/>
</dbReference>
<feature type="compositionally biased region" description="Low complexity" evidence="4">
    <location>
        <begin position="68"/>
        <end position="106"/>
    </location>
</feature>
<feature type="region of interest" description="Disordered" evidence="4">
    <location>
        <begin position="494"/>
        <end position="531"/>
    </location>
</feature>
<evidence type="ECO:0000256" key="2">
    <source>
        <dbReference type="ARBA" id="ARBA00022694"/>
    </source>
</evidence>
<organism evidence="8 9">
    <name type="scientific">Pseudozyma flocculosa PF-1</name>
    <dbReference type="NCBI Taxonomy" id="1277687"/>
    <lineage>
        <taxon>Eukaryota</taxon>
        <taxon>Fungi</taxon>
        <taxon>Dikarya</taxon>
        <taxon>Basidiomycota</taxon>
        <taxon>Ustilaginomycotina</taxon>
        <taxon>Ustilaginomycetes</taxon>
        <taxon>Ustilaginales</taxon>
        <taxon>Ustilaginaceae</taxon>
        <taxon>Pseudozyma</taxon>
    </lineage>
</organism>
<evidence type="ECO:0008006" key="10">
    <source>
        <dbReference type="Google" id="ProtNLM"/>
    </source>
</evidence>
<feature type="compositionally biased region" description="Low complexity" evidence="4">
    <location>
        <begin position="14"/>
        <end position="41"/>
    </location>
</feature>
<dbReference type="OrthoDB" id="442863at2759"/>
<evidence type="ECO:0000259" key="7">
    <source>
        <dbReference type="Pfam" id="PF22770"/>
    </source>
</evidence>
<dbReference type="Pfam" id="PF22770">
    <property type="entry name" value="POP1_C"/>
    <property type="match status" value="1"/>
</dbReference>
<evidence type="ECO:0000313" key="8">
    <source>
        <dbReference type="EMBL" id="EPQ26833.1"/>
    </source>
</evidence>
<dbReference type="GO" id="GO:0000172">
    <property type="term" value="C:ribonuclease MRP complex"/>
    <property type="evidence" value="ECO:0007669"/>
    <property type="project" value="InterPro"/>
</dbReference>
<comment type="subcellular location">
    <subcellularLocation>
        <location evidence="1">Nucleus</location>
    </subcellularLocation>
</comment>
<dbReference type="PANTHER" id="PTHR22731">
    <property type="entry name" value="RIBONUCLEASES P/MRP PROTEIN SUBUNIT POP1"/>
    <property type="match status" value="1"/>
</dbReference>
<dbReference type="AlphaFoldDB" id="A0A061H2Y0"/>
<dbReference type="GeneID" id="19319558"/>
<feature type="region of interest" description="Disordered" evidence="4">
    <location>
        <begin position="919"/>
        <end position="940"/>
    </location>
</feature>
<keyword evidence="3" id="KW-0539">Nucleus</keyword>
<feature type="region of interest" description="Disordered" evidence="4">
    <location>
        <begin position="983"/>
        <end position="1014"/>
    </location>
</feature>
<feature type="domain" description="POPLD" evidence="6">
    <location>
        <begin position="851"/>
        <end position="893"/>
    </location>
</feature>
<dbReference type="eggNOG" id="KOG3322">
    <property type="taxonomic scope" value="Eukaryota"/>
</dbReference>
<dbReference type="GO" id="GO:0005655">
    <property type="term" value="C:nucleolar ribonuclease P complex"/>
    <property type="evidence" value="ECO:0007669"/>
    <property type="project" value="InterPro"/>
</dbReference>
<feature type="domain" description="POP1 C-terminal" evidence="7">
    <location>
        <begin position="1047"/>
        <end position="1260"/>
    </location>
</feature>